<dbReference type="PANTHER" id="PTHR33099">
    <property type="entry name" value="FE2OG DIOXYGENASE DOMAIN-CONTAINING PROTEIN"/>
    <property type="match status" value="1"/>
</dbReference>
<dbReference type="Pfam" id="PF13640">
    <property type="entry name" value="2OG-FeII_Oxy_3"/>
    <property type="match status" value="1"/>
</dbReference>
<name>A0ABY7DAJ3_9BASI</name>
<dbReference type="Proteomes" id="UP001164743">
    <property type="component" value="Chromosome 18A"/>
</dbReference>
<organism evidence="2 3">
    <name type="scientific">Puccinia triticina</name>
    <dbReference type="NCBI Taxonomy" id="208348"/>
    <lineage>
        <taxon>Eukaryota</taxon>
        <taxon>Fungi</taxon>
        <taxon>Dikarya</taxon>
        <taxon>Basidiomycota</taxon>
        <taxon>Pucciniomycotina</taxon>
        <taxon>Pucciniomycetes</taxon>
        <taxon>Pucciniales</taxon>
        <taxon>Pucciniaceae</taxon>
        <taxon>Puccinia</taxon>
    </lineage>
</organism>
<dbReference type="EMBL" id="CP110438">
    <property type="protein sequence ID" value="WAQ93347.1"/>
    <property type="molecule type" value="Genomic_DNA"/>
</dbReference>
<dbReference type="InterPro" id="IPR044862">
    <property type="entry name" value="Pro_4_hyd_alph_FE2OG_OXY"/>
</dbReference>
<feature type="domain" description="Prolyl 4-hydroxylase alpha subunit Fe(2+) 2OG dioxygenase" evidence="1">
    <location>
        <begin position="131"/>
        <end position="214"/>
    </location>
</feature>
<dbReference type="Gene3D" id="2.60.120.620">
    <property type="entry name" value="q2cbj1_9rhob like domain"/>
    <property type="match status" value="1"/>
</dbReference>
<evidence type="ECO:0000313" key="3">
    <source>
        <dbReference type="Proteomes" id="UP001164743"/>
    </source>
</evidence>
<evidence type="ECO:0000259" key="1">
    <source>
        <dbReference type="Pfam" id="PF13640"/>
    </source>
</evidence>
<accession>A0ABY7DAJ3</accession>
<dbReference type="PANTHER" id="PTHR33099:SF7">
    <property type="entry name" value="MYND-TYPE DOMAIN-CONTAINING PROTEIN"/>
    <property type="match status" value="1"/>
</dbReference>
<proteinExistence type="predicted"/>
<protein>
    <recommendedName>
        <fullName evidence="1">Prolyl 4-hydroxylase alpha subunit Fe(2+) 2OG dioxygenase domain-containing protein</fullName>
    </recommendedName>
</protein>
<sequence>MSESELVDYLTNLKADFWEAFADIDTPGTFAAWGALPTTPPTGLHVDGVGEIAMPLAEECVRQLIAKAHQAPFGRRSETIVDTSVRNTWEIHGDQLHFLDPAWNGYLHDLSKKVAAHLGVDGSIRLDLYKMLIYETGAMFKPHTDTERTPGMFGTLIICLPSAHTGGEVVVKHSGETKTLRTSDATQSFACWCSDVTHEVLPVKSGYRCVLTYNLATTPGQTRPAPNTIDSQKLREALEYWLEDLAGNDPEAAEAPYIHHALDYEYTEAAMSFEALKAIDLAQVQALRDLADELPFEIFLALLEKAESGETEIEWERVRKRGRWEMVANEEGPHFIAEVLDVGYNVKSLHALDGTIIASNFGFNMDLCLEDDPFEDVEWEKEDYEAYQGNWGPSATHWYSRSALVLVPRQNLGNYLVKCADRSNGSNPNADSALSYLAKLFSRPSAGPPMLDTMSKLCEKRSDDPLQPETNSILLKAAFQHSHHKIFENVAAHHQGYLPIEFFDWVQEWLSTLPDAERAEKQRTWIPPLIQGYPSVADRFKVIEKMGNSMGNTAVPDAASPKPVLGSKHADGDMIVSVIFNLNETWASTSALITSIFDRYPQAQAAAFLLALLSRLKTLAAAPNLPISEIMELCRSLSLRFFNAERTVSTIITRSTPETPSQAAPVVTPQALVQFASDLNDLSNNALDLLQPFIQQINTNCLEFLQKDMRYFWMPFLYQLIPALVSRSVSLNTPSYQQLTRLFVKRLDDILGPCPTAGPNARSPQVRCTCSDCAILNEFLRDSSRVVFRFKVAKLRRLHLAESLENDPSDCTHATERAGRPQTLIVTKLNTLQHQIDGWKKRQAALYRHIAKNIHQEHLQTLLGTDEATRIRSLGGL</sequence>
<gene>
    <name evidence="2" type="ORF">PtA15_18A407</name>
</gene>
<evidence type="ECO:0000313" key="2">
    <source>
        <dbReference type="EMBL" id="WAQ93347.1"/>
    </source>
</evidence>
<dbReference type="GeneID" id="77805837"/>
<keyword evidence="3" id="KW-1185">Reference proteome</keyword>
<reference evidence="2" key="1">
    <citation type="submission" date="2022-10" db="EMBL/GenBank/DDBJ databases">
        <title>Puccinia triticina Genome sequencing and assembly.</title>
        <authorList>
            <person name="Li C."/>
        </authorList>
    </citation>
    <scope>NUCLEOTIDE SEQUENCE</scope>
    <source>
        <strain evidence="2">Pt15</strain>
    </source>
</reference>
<dbReference type="RefSeq" id="XP_053028902.1">
    <property type="nucleotide sequence ID" value="XM_053164943.1"/>
</dbReference>